<organism evidence="1 2">
    <name type="scientific">Candidatus Pseudogracilibacillus intestinigallinarum</name>
    <dbReference type="NCBI Taxonomy" id="2838742"/>
    <lineage>
        <taxon>Bacteria</taxon>
        <taxon>Bacillati</taxon>
        <taxon>Bacillota</taxon>
        <taxon>Bacilli</taxon>
        <taxon>Bacillales</taxon>
        <taxon>Bacillaceae</taxon>
        <taxon>Pseudogracilibacillus</taxon>
    </lineage>
</organism>
<accession>A0A9D1TL39</accession>
<proteinExistence type="predicted"/>
<dbReference type="EMBL" id="DXHX01000139">
    <property type="protein sequence ID" value="HIV75403.1"/>
    <property type="molecule type" value="Genomic_DNA"/>
</dbReference>
<dbReference type="GO" id="GO:0006355">
    <property type="term" value="P:regulation of DNA-templated transcription"/>
    <property type="evidence" value="ECO:0007669"/>
    <property type="project" value="InterPro"/>
</dbReference>
<reference evidence="1" key="2">
    <citation type="submission" date="2021-04" db="EMBL/GenBank/DDBJ databases">
        <authorList>
            <person name="Gilroy R."/>
        </authorList>
    </citation>
    <scope>NUCLEOTIDE SEQUENCE</scope>
    <source>
        <strain evidence="1">CHK169-2315</strain>
    </source>
</reference>
<evidence type="ECO:0000313" key="1">
    <source>
        <dbReference type="EMBL" id="HIV75403.1"/>
    </source>
</evidence>
<dbReference type="InterPro" id="IPR013321">
    <property type="entry name" value="Arc_rbn_hlx_hlx"/>
</dbReference>
<dbReference type="Gene3D" id="1.10.1220.10">
    <property type="entry name" value="Met repressor-like"/>
    <property type="match status" value="1"/>
</dbReference>
<name>A0A9D1TL39_9BACI</name>
<gene>
    <name evidence="1" type="ORF">H9895_10015</name>
</gene>
<dbReference type="AlphaFoldDB" id="A0A9D1TL39"/>
<protein>
    <submittedName>
        <fullName evidence="1">Antitoxin</fullName>
    </submittedName>
</protein>
<sequence length="92" mass="10878">MPNRFEELRISLPKKLFAEVDILAKHENKDINELIYHATKSYIEYKHEVRELHETMQKGYVEMAKINLHLCSEAFLAEEEAENTYDRLVIGV</sequence>
<evidence type="ECO:0000313" key="2">
    <source>
        <dbReference type="Proteomes" id="UP000823937"/>
    </source>
</evidence>
<reference evidence="1" key="1">
    <citation type="journal article" date="2021" name="PeerJ">
        <title>Extensive microbial diversity within the chicken gut microbiome revealed by metagenomics and culture.</title>
        <authorList>
            <person name="Gilroy R."/>
            <person name="Ravi A."/>
            <person name="Getino M."/>
            <person name="Pursley I."/>
            <person name="Horton D.L."/>
            <person name="Alikhan N.F."/>
            <person name="Baker D."/>
            <person name="Gharbi K."/>
            <person name="Hall N."/>
            <person name="Watson M."/>
            <person name="Adriaenssens E.M."/>
            <person name="Foster-Nyarko E."/>
            <person name="Jarju S."/>
            <person name="Secka A."/>
            <person name="Antonio M."/>
            <person name="Oren A."/>
            <person name="Chaudhuri R.R."/>
            <person name="La Ragione R."/>
            <person name="Hildebrand F."/>
            <person name="Pallen M.J."/>
        </authorList>
    </citation>
    <scope>NUCLEOTIDE SEQUENCE</scope>
    <source>
        <strain evidence="1">CHK169-2315</strain>
    </source>
</reference>
<dbReference type="Proteomes" id="UP000823937">
    <property type="component" value="Unassembled WGS sequence"/>
</dbReference>
<comment type="caution">
    <text evidence="1">The sequence shown here is derived from an EMBL/GenBank/DDBJ whole genome shotgun (WGS) entry which is preliminary data.</text>
</comment>